<dbReference type="AlphaFoldDB" id="A0A158PEH3"/>
<dbReference type="OrthoDB" id="5848843at2759"/>
<keyword evidence="2" id="KW-0472">Membrane</keyword>
<keyword evidence="4" id="KW-1185">Reference proteome</keyword>
<evidence type="ECO:0000313" key="5">
    <source>
        <dbReference type="WBParaSite" id="ACOC_0000199801-mRNA-1"/>
    </source>
</evidence>
<dbReference type="WBParaSite" id="ACOC_0000199801-mRNA-1">
    <property type="protein sequence ID" value="ACOC_0000199801-mRNA-1"/>
    <property type="gene ID" value="ACOC_0000199801"/>
</dbReference>
<evidence type="ECO:0000256" key="1">
    <source>
        <dbReference type="SAM" id="MobiDB-lite"/>
    </source>
</evidence>
<evidence type="ECO:0000313" key="4">
    <source>
        <dbReference type="Proteomes" id="UP000267027"/>
    </source>
</evidence>
<sequence>MTVAIERCAYDDGDSEKTSLFRDDPFSLILYHQAVGLIYDNYDTTKRIENTVNSIYRITVALLVIVTLMVVGMIVFICVMGFKRYQNESNAATEHVPLKTFREQRQQQQQQQQQRRTESSASEVTEKLMRHQQARGYHSYINSGNLLRSKFESESTPYSGSRQFVHHRCSKSPPNSTNIAKFRQTSDFVLAFLLTTRIATHILALLAIASPQVLKAFVSDHTGICAVILANRVCHVDEQFPIRKETVFLINIMSSRTDIPLPRMNNKGYVYTDDQERILIRQEEDIGYKEDKGIGTLKKFYKIKTINKTEEIDGSPLIFVAVTYCSYWHVLKKLRKVKMINKTEDADGTSTVSIIVTHCRSELLGIGPPLLPRPLAAPLIGVNKAWRQIVCTENRTEETLNENTTMDGEMENCLKVSCIRNTRAKRCCRQPHILLWWTDEIPLGSRLQNPR</sequence>
<keyword evidence="2" id="KW-1133">Transmembrane helix</keyword>
<evidence type="ECO:0000256" key="2">
    <source>
        <dbReference type="SAM" id="Phobius"/>
    </source>
</evidence>
<accession>A0A158PEH3</accession>
<reference evidence="5" key="1">
    <citation type="submission" date="2016-04" db="UniProtKB">
        <authorList>
            <consortium name="WormBaseParasite"/>
        </authorList>
    </citation>
    <scope>IDENTIFICATION</scope>
</reference>
<protein>
    <submittedName>
        <fullName evidence="3 5">Uncharacterized protein</fullName>
    </submittedName>
</protein>
<dbReference type="Proteomes" id="UP000267027">
    <property type="component" value="Unassembled WGS sequence"/>
</dbReference>
<reference evidence="3 4" key="2">
    <citation type="submission" date="2018-11" db="EMBL/GenBank/DDBJ databases">
        <authorList>
            <consortium name="Pathogen Informatics"/>
        </authorList>
    </citation>
    <scope>NUCLEOTIDE SEQUENCE [LARGE SCALE GENOMIC DNA]</scope>
    <source>
        <strain evidence="3 4">Costa Rica</strain>
    </source>
</reference>
<gene>
    <name evidence="3" type="ORF">ACOC_LOCUS1999</name>
</gene>
<organism evidence="5">
    <name type="scientific">Angiostrongylus costaricensis</name>
    <name type="common">Nematode worm</name>
    <dbReference type="NCBI Taxonomy" id="334426"/>
    <lineage>
        <taxon>Eukaryota</taxon>
        <taxon>Metazoa</taxon>
        <taxon>Ecdysozoa</taxon>
        <taxon>Nematoda</taxon>
        <taxon>Chromadorea</taxon>
        <taxon>Rhabditida</taxon>
        <taxon>Rhabditina</taxon>
        <taxon>Rhabditomorpha</taxon>
        <taxon>Strongyloidea</taxon>
        <taxon>Metastrongylidae</taxon>
        <taxon>Angiostrongylus</taxon>
    </lineage>
</organism>
<feature type="transmembrane region" description="Helical" evidence="2">
    <location>
        <begin position="55"/>
        <end position="79"/>
    </location>
</feature>
<dbReference type="EMBL" id="UYYA01000346">
    <property type="protein sequence ID" value="VDM53584.1"/>
    <property type="molecule type" value="Genomic_DNA"/>
</dbReference>
<evidence type="ECO:0000313" key="3">
    <source>
        <dbReference type="EMBL" id="VDM53584.1"/>
    </source>
</evidence>
<proteinExistence type="predicted"/>
<keyword evidence="2" id="KW-0812">Transmembrane</keyword>
<feature type="region of interest" description="Disordered" evidence="1">
    <location>
        <begin position="101"/>
        <end position="128"/>
    </location>
</feature>
<name>A0A158PEH3_ANGCS</name>